<dbReference type="SUPFAM" id="SSF47413">
    <property type="entry name" value="lambda repressor-like DNA-binding domains"/>
    <property type="match status" value="1"/>
</dbReference>
<sequence>MARHALPPSGHPRQTTIEDQALATRLRGLLEAAGVNANTCARDINASHSQLYALLGGNRNISPLLALKLARYFDVAPEDLMLLQIRRDLSWALREYAQELEAIVPVQYRHPPQHD</sequence>
<dbReference type="Pfam" id="PF13443">
    <property type="entry name" value="HTH_26"/>
    <property type="match status" value="1"/>
</dbReference>
<gene>
    <name evidence="2" type="ORF">STENOSP10_29720</name>
</gene>
<reference evidence="3" key="1">
    <citation type="submission" date="2023-07" db="EMBL/GenBank/DDBJ databases">
        <title>Genome sequence of Stenotrophomonas sp. Alg010 isolated from Sargassum waste.</title>
        <authorList>
            <person name="Mohapatra"/>
            <person name="B.R."/>
        </authorList>
    </citation>
    <scope>NUCLEOTIDE SEQUENCE [LARGE SCALE GENOMIC DNA]</scope>
    <source>
        <strain evidence="3">Alg010</strain>
    </source>
</reference>
<keyword evidence="3" id="KW-1185">Reference proteome</keyword>
<protein>
    <recommendedName>
        <fullName evidence="1">HTH cro/C1-type domain-containing protein</fullName>
    </recommendedName>
</protein>
<evidence type="ECO:0000313" key="3">
    <source>
        <dbReference type="Proteomes" id="UP001306668"/>
    </source>
</evidence>
<dbReference type="PROSITE" id="PS50943">
    <property type="entry name" value="HTH_CROC1"/>
    <property type="match status" value="1"/>
</dbReference>
<dbReference type="Gene3D" id="1.10.260.40">
    <property type="entry name" value="lambda repressor-like DNA-binding domains"/>
    <property type="match status" value="1"/>
</dbReference>
<proteinExistence type="predicted"/>
<accession>A0ABQ6QFA0</accession>
<comment type="caution">
    <text evidence="2">The sequence shown here is derived from an EMBL/GenBank/DDBJ whole genome shotgun (WGS) entry which is preliminary data.</text>
</comment>
<name>A0ABQ6QFA0_9GAMM</name>
<dbReference type="EMBL" id="BTRJ01000034">
    <property type="protein sequence ID" value="GMR28751.1"/>
    <property type="molecule type" value="Genomic_DNA"/>
</dbReference>
<organism evidence="2 3">
    <name type="scientific">Stenotrophomonas sepilia</name>
    <dbReference type="NCBI Taxonomy" id="2860290"/>
    <lineage>
        <taxon>Bacteria</taxon>
        <taxon>Pseudomonadati</taxon>
        <taxon>Pseudomonadota</taxon>
        <taxon>Gammaproteobacteria</taxon>
        <taxon>Lysobacterales</taxon>
        <taxon>Lysobacteraceae</taxon>
        <taxon>Stenotrophomonas</taxon>
        <taxon>Stenotrophomonas maltophilia group</taxon>
    </lineage>
</organism>
<dbReference type="Proteomes" id="UP001306668">
    <property type="component" value="Unassembled WGS sequence"/>
</dbReference>
<feature type="domain" description="HTH cro/C1-type" evidence="1">
    <location>
        <begin position="41"/>
        <end position="80"/>
    </location>
</feature>
<dbReference type="SMART" id="SM00530">
    <property type="entry name" value="HTH_XRE"/>
    <property type="match status" value="1"/>
</dbReference>
<dbReference type="InterPro" id="IPR010982">
    <property type="entry name" value="Lambda_DNA-bd_dom_sf"/>
</dbReference>
<dbReference type="InterPro" id="IPR001387">
    <property type="entry name" value="Cro/C1-type_HTH"/>
</dbReference>
<evidence type="ECO:0000313" key="2">
    <source>
        <dbReference type="EMBL" id="GMR28751.1"/>
    </source>
</evidence>
<evidence type="ECO:0000259" key="1">
    <source>
        <dbReference type="PROSITE" id="PS50943"/>
    </source>
</evidence>